<dbReference type="Proteomes" id="UP000053257">
    <property type="component" value="Unassembled WGS sequence"/>
</dbReference>
<feature type="domain" description="Alpha-type protein kinase" evidence="5">
    <location>
        <begin position="1"/>
        <end position="91"/>
    </location>
</feature>
<evidence type="ECO:0000256" key="2">
    <source>
        <dbReference type="ARBA" id="ARBA00022679"/>
    </source>
</evidence>
<dbReference type="PROSITE" id="PS51158">
    <property type="entry name" value="ALPHA_KINASE"/>
    <property type="match status" value="1"/>
</dbReference>
<dbReference type="HOGENOM" id="CLU_2121937_0_0_1"/>
<dbReference type="InterPro" id="IPR004166">
    <property type="entry name" value="a-kinase_dom"/>
</dbReference>
<dbReference type="SUPFAM" id="SSF56112">
    <property type="entry name" value="Protein kinase-like (PK-like)"/>
    <property type="match status" value="1"/>
</dbReference>
<keyword evidence="7" id="KW-1185">Reference proteome</keyword>
<dbReference type="Gene3D" id="3.20.200.10">
    <property type="entry name" value="MHCK/EF2 kinase"/>
    <property type="match status" value="1"/>
</dbReference>
<feature type="region of interest" description="Disordered" evidence="4">
    <location>
        <begin position="93"/>
        <end position="114"/>
    </location>
</feature>
<evidence type="ECO:0000256" key="3">
    <source>
        <dbReference type="ARBA" id="ARBA00022777"/>
    </source>
</evidence>
<evidence type="ECO:0000256" key="4">
    <source>
        <dbReference type="SAM" id="MobiDB-lite"/>
    </source>
</evidence>
<accession>A0A0C3PT78</accession>
<organism evidence="6 7">
    <name type="scientific">Phlebiopsis gigantea (strain 11061_1 CR5-6)</name>
    <name type="common">White-rot fungus</name>
    <name type="synonym">Peniophora gigantea</name>
    <dbReference type="NCBI Taxonomy" id="745531"/>
    <lineage>
        <taxon>Eukaryota</taxon>
        <taxon>Fungi</taxon>
        <taxon>Dikarya</taxon>
        <taxon>Basidiomycota</taxon>
        <taxon>Agaricomycotina</taxon>
        <taxon>Agaricomycetes</taxon>
        <taxon>Polyporales</taxon>
        <taxon>Phanerochaetaceae</taxon>
        <taxon>Phlebiopsis</taxon>
    </lineage>
</organism>
<evidence type="ECO:0000259" key="5">
    <source>
        <dbReference type="PROSITE" id="PS51158"/>
    </source>
</evidence>
<evidence type="ECO:0000256" key="1">
    <source>
        <dbReference type="ARBA" id="ARBA00022527"/>
    </source>
</evidence>
<evidence type="ECO:0000313" key="7">
    <source>
        <dbReference type="Proteomes" id="UP000053257"/>
    </source>
</evidence>
<dbReference type="GO" id="GO:0005524">
    <property type="term" value="F:ATP binding"/>
    <property type="evidence" value="ECO:0007669"/>
    <property type="project" value="InterPro"/>
</dbReference>
<dbReference type="OrthoDB" id="2915404at2759"/>
<dbReference type="GO" id="GO:0004674">
    <property type="term" value="F:protein serine/threonine kinase activity"/>
    <property type="evidence" value="ECO:0007669"/>
    <property type="project" value="UniProtKB-KW"/>
</dbReference>
<name>A0A0C3PT78_PHLG1</name>
<dbReference type="AlphaFoldDB" id="A0A0C3PT78"/>
<dbReference type="InterPro" id="IPR011009">
    <property type="entry name" value="Kinase-like_dom_sf"/>
</dbReference>
<keyword evidence="1" id="KW-0723">Serine/threonine-protein kinase</keyword>
<sequence>MAHRRECVNRYISIGKATLKDFYKHAEKTGTEVAQDFAFTEALRVLFDIMGHTPAGGLQGAVGNAGQNGVITWMVQHACYSMCKNMGLKPLSTGKATGSSMVDYPSSEDEPADE</sequence>
<keyword evidence="2" id="KW-0808">Transferase</keyword>
<evidence type="ECO:0000313" key="6">
    <source>
        <dbReference type="EMBL" id="KIP10698.1"/>
    </source>
</evidence>
<keyword evidence="3" id="KW-0418">Kinase</keyword>
<proteinExistence type="predicted"/>
<dbReference type="EMBL" id="KN840452">
    <property type="protein sequence ID" value="KIP10698.1"/>
    <property type="molecule type" value="Genomic_DNA"/>
</dbReference>
<protein>
    <recommendedName>
        <fullName evidence="5">Alpha-type protein kinase domain-containing protein</fullName>
    </recommendedName>
</protein>
<gene>
    <name evidence="6" type="ORF">PHLGIDRAFT_115251</name>
</gene>
<reference evidence="6 7" key="1">
    <citation type="journal article" date="2014" name="PLoS Genet.">
        <title>Analysis of the Phlebiopsis gigantea genome, transcriptome and secretome provides insight into its pioneer colonization strategies of wood.</title>
        <authorList>
            <person name="Hori C."/>
            <person name="Ishida T."/>
            <person name="Igarashi K."/>
            <person name="Samejima M."/>
            <person name="Suzuki H."/>
            <person name="Master E."/>
            <person name="Ferreira P."/>
            <person name="Ruiz-Duenas F.J."/>
            <person name="Held B."/>
            <person name="Canessa P."/>
            <person name="Larrondo L.F."/>
            <person name="Schmoll M."/>
            <person name="Druzhinina I.S."/>
            <person name="Kubicek C.P."/>
            <person name="Gaskell J.A."/>
            <person name="Kersten P."/>
            <person name="St John F."/>
            <person name="Glasner J."/>
            <person name="Sabat G."/>
            <person name="Splinter BonDurant S."/>
            <person name="Syed K."/>
            <person name="Yadav J."/>
            <person name="Mgbeahuruike A.C."/>
            <person name="Kovalchuk A."/>
            <person name="Asiegbu F.O."/>
            <person name="Lackner G."/>
            <person name="Hoffmeister D."/>
            <person name="Rencoret J."/>
            <person name="Gutierrez A."/>
            <person name="Sun H."/>
            <person name="Lindquist E."/>
            <person name="Barry K."/>
            <person name="Riley R."/>
            <person name="Grigoriev I.V."/>
            <person name="Henrissat B."/>
            <person name="Kues U."/>
            <person name="Berka R.M."/>
            <person name="Martinez A.T."/>
            <person name="Covert S.F."/>
            <person name="Blanchette R.A."/>
            <person name="Cullen D."/>
        </authorList>
    </citation>
    <scope>NUCLEOTIDE SEQUENCE [LARGE SCALE GENOMIC DNA]</scope>
    <source>
        <strain evidence="6 7">11061_1 CR5-6</strain>
    </source>
</reference>